<dbReference type="PANTHER" id="PTHR30592:SF1">
    <property type="entry name" value="SULFUR CARRIER PROTEIN FDHD"/>
    <property type="match status" value="1"/>
</dbReference>
<dbReference type="Gene3D" id="3.40.140.10">
    <property type="entry name" value="Cytidine Deaminase, domain 2"/>
    <property type="match status" value="1"/>
</dbReference>
<evidence type="ECO:0000313" key="4">
    <source>
        <dbReference type="EMBL" id="TDD99265.1"/>
    </source>
</evidence>
<keyword evidence="5" id="KW-1185">Reference proteome</keyword>
<name>A0A4R5CHN9_9FLAO</name>
<dbReference type="NCBIfam" id="TIGR00129">
    <property type="entry name" value="fdhD_narQ"/>
    <property type="match status" value="1"/>
</dbReference>
<dbReference type="SUPFAM" id="SSF53927">
    <property type="entry name" value="Cytidine deaminase-like"/>
    <property type="match status" value="1"/>
</dbReference>
<dbReference type="InterPro" id="IPR003786">
    <property type="entry name" value="FdhD"/>
</dbReference>
<evidence type="ECO:0000256" key="3">
    <source>
        <dbReference type="HAMAP-Rule" id="MF_00187"/>
    </source>
</evidence>
<comment type="caution">
    <text evidence="3">Lacks conserved residue(s) required for the propagation of feature annotation.</text>
</comment>
<feature type="active site" description="Cysteine persulfide intermediate" evidence="3">
    <location>
        <position position="108"/>
    </location>
</feature>
<dbReference type="OrthoDB" id="9782042at2"/>
<dbReference type="RefSeq" id="WP_132000404.1">
    <property type="nucleotide sequence ID" value="NZ_SMFK01000001.1"/>
</dbReference>
<dbReference type="Pfam" id="PF02634">
    <property type="entry name" value="FdhD-NarQ"/>
    <property type="match status" value="1"/>
</dbReference>
<organism evidence="4 5">
    <name type="scientific">Flavobacterium cellulosilyticum</name>
    <dbReference type="NCBI Taxonomy" id="2541731"/>
    <lineage>
        <taxon>Bacteria</taxon>
        <taxon>Pseudomonadati</taxon>
        <taxon>Bacteroidota</taxon>
        <taxon>Flavobacteriia</taxon>
        <taxon>Flavobacteriales</taxon>
        <taxon>Flavobacteriaceae</taxon>
        <taxon>Flavobacterium</taxon>
    </lineage>
</organism>
<dbReference type="GO" id="GO:0097163">
    <property type="term" value="F:sulfur carrier activity"/>
    <property type="evidence" value="ECO:0007669"/>
    <property type="project" value="UniProtKB-UniRule"/>
</dbReference>
<comment type="function">
    <text evidence="3">Required for formate dehydrogenase (FDH) activity. Acts as a sulfur carrier protein that transfers sulfur from IscS to the molybdenum cofactor prior to its insertion into FDH.</text>
</comment>
<dbReference type="HAMAP" id="MF_00187">
    <property type="entry name" value="FdhD"/>
    <property type="match status" value="1"/>
</dbReference>
<dbReference type="InterPro" id="IPR016193">
    <property type="entry name" value="Cytidine_deaminase-like"/>
</dbReference>
<sequence length="271" mass="29830">MQTIVYEGIKKTAESTTIINDFLVVEAPLEINVNGNPFTVVMRTPGDDLELVRGLLYSEDIYRGIENLVLTVLENSVTNFTRINATIPKDKLGKGYLNKRSLLSVSSCGICGKQSLDDFERPNTKLANQPKINLDRLSELFSTMRLHQHTFSLTGGSHAAILFSDKYEFLTLKEDIGRHNAVDKCVGELLNSNKLKSAAFMLVSGRVSYEIITKAFLAKISTIVAVSACSSLAVDYAKEFGICLIGFSRDNNATVYSNPSGCIESTLKNLK</sequence>
<accession>A0A4R5CHN9</accession>
<dbReference type="PANTHER" id="PTHR30592">
    <property type="entry name" value="FORMATE DEHYDROGENASE"/>
    <property type="match status" value="1"/>
</dbReference>
<dbReference type="Proteomes" id="UP000295479">
    <property type="component" value="Unassembled WGS sequence"/>
</dbReference>
<evidence type="ECO:0000256" key="1">
    <source>
        <dbReference type="ARBA" id="ARBA00022490"/>
    </source>
</evidence>
<reference evidence="4 5" key="1">
    <citation type="submission" date="2019-03" db="EMBL/GenBank/DDBJ databases">
        <title>Flavobacterium AR-3-4 sp. nov. isolated from arctic soil.</title>
        <authorList>
            <person name="Chaudhary D.K."/>
        </authorList>
    </citation>
    <scope>NUCLEOTIDE SEQUENCE [LARGE SCALE GENOMIC DNA]</scope>
    <source>
        <strain evidence="4 5">AR-3-4</strain>
    </source>
</reference>
<keyword evidence="1 3" id="KW-0963">Cytoplasm</keyword>
<dbReference type="EMBL" id="SMFK01000001">
    <property type="protein sequence ID" value="TDD99265.1"/>
    <property type="molecule type" value="Genomic_DNA"/>
</dbReference>
<keyword evidence="4" id="KW-0808">Transferase</keyword>
<gene>
    <name evidence="3 4" type="primary">fdhD</name>
    <name evidence="4" type="ORF">E0F76_00620</name>
</gene>
<dbReference type="GO" id="GO:0006777">
    <property type="term" value="P:Mo-molybdopterin cofactor biosynthetic process"/>
    <property type="evidence" value="ECO:0007669"/>
    <property type="project" value="UniProtKB-UniRule"/>
</dbReference>
<dbReference type="GO" id="GO:0005737">
    <property type="term" value="C:cytoplasm"/>
    <property type="evidence" value="ECO:0007669"/>
    <property type="project" value="UniProtKB-SubCell"/>
</dbReference>
<keyword evidence="2 3" id="KW-0501">Molybdenum cofactor biosynthesis</keyword>
<dbReference type="PIRSF" id="PIRSF015626">
    <property type="entry name" value="FdhD"/>
    <property type="match status" value="1"/>
</dbReference>
<dbReference type="GO" id="GO:0016783">
    <property type="term" value="F:sulfurtransferase activity"/>
    <property type="evidence" value="ECO:0007669"/>
    <property type="project" value="InterPro"/>
</dbReference>
<dbReference type="AlphaFoldDB" id="A0A4R5CHN9"/>
<dbReference type="Gene3D" id="3.10.20.10">
    <property type="match status" value="1"/>
</dbReference>
<protein>
    <recommendedName>
        <fullName evidence="3">Sulfur carrier protein FdhD</fullName>
    </recommendedName>
</protein>
<comment type="subcellular location">
    <subcellularLocation>
        <location evidence="3">Cytoplasm</location>
    </subcellularLocation>
</comment>
<proteinExistence type="inferred from homology"/>
<comment type="similarity">
    <text evidence="3">Belongs to the FdhD family.</text>
</comment>
<evidence type="ECO:0000256" key="2">
    <source>
        <dbReference type="ARBA" id="ARBA00023150"/>
    </source>
</evidence>
<evidence type="ECO:0000313" key="5">
    <source>
        <dbReference type="Proteomes" id="UP000295479"/>
    </source>
</evidence>
<comment type="caution">
    <text evidence="4">The sequence shown here is derived from an EMBL/GenBank/DDBJ whole genome shotgun (WGS) entry which is preliminary data.</text>
</comment>